<dbReference type="GO" id="GO:0016787">
    <property type="term" value="F:hydrolase activity"/>
    <property type="evidence" value="ECO:0007669"/>
    <property type="project" value="UniProtKB-KW"/>
</dbReference>
<evidence type="ECO:0000259" key="3">
    <source>
        <dbReference type="Pfam" id="PF00857"/>
    </source>
</evidence>
<keyword evidence="2" id="KW-0378">Hydrolase</keyword>
<reference evidence="4 5" key="1">
    <citation type="submission" date="2019-11" db="EMBL/GenBank/DDBJ databases">
        <title>Genome sequences of 17 halophilic strains isolated from different environments.</title>
        <authorList>
            <person name="Furrow R.E."/>
        </authorList>
    </citation>
    <scope>NUCLEOTIDE SEQUENCE [LARGE SCALE GENOMIC DNA]</scope>
    <source>
        <strain evidence="4 5">22514_16_FS</strain>
    </source>
</reference>
<dbReference type="PANTHER" id="PTHR43540:SF14">
    <property type="entry name" value="ISOCHORISMATASE"/>
    <property type="match status" value="1"/>
</dbReference>
<dbReference type="Gene3D" id="3.40.50.850">
    <property type="entry name" value="Isochorismatase-like"/>
    <property type="match status" value="1"/>
</dbReference>
<feature type="domain" description="Isochorismatase-like" evidence="3">
    <location>
        <begin position="3"/>
        <end position="143"/>
    </location>
</feature>
<evidence type="ECO:0000313" key="4">
    <source>
        <dbReference type="EMBL" id="MYL32095.1"/>
    </source>
</evidence>
<name>A0A6I4ZPA8_9BACI</name>
<gene>
    <name evidence="4" type="ORF">GLW05_00560</name>
</gene>
<dbReference type="AlphaFoldDB" id="A0A6I4ZPA8"/>
<comment type="caution">
    <text evidence="4">The sequence shown here is derived from an EMBL/GenBank/DDBJ whole genome shotgun (WGS) entry which is preliminary data.</text>
</comment>
<accession>A0A6I4ZPA8</accession>
<dbReference type="EMBL" id="WMEQ01000001">
    <property type="protein sequence ID" value="MYL32095.1"/>
    <property type="molecule type" value="Genomic_DNA"/>
</dbReference>
<proteinExistence type="inferred from homology"/>
<organism evidence="4 5">
    <name type="scientific">Pontibacillus yanchengensis</name>
    <dbReference type="NCBI Taxonomy" id="462910"/>
    <lineage>
        <taxon>Bacteria</taxon>
        <taxon>Bacillati</taxon>
        <taxon>Bacillota</taxon>
        <taxon>Bacilli</taxon>
        <taxon>Bacillales</taxon>
        <taxon>Bacillaceae</taxon>
        <taxon>Pontibacillus</taxon>
    </lineage>
</organism>
<dbReference type="RefSeq" id="WP_160847415.1">
    <property type="nucleotide sequence ID" value="NZ_WMEQ01000001.1"/>
</dbReference>
<dbReference type="InterPro" id="IPR036380">
    <property type="entry name" value="Isochorismatase-like_sf"/>
</dbReference>
<evidence type="ECO:0000313" key="5">
    <source>
        <dbReference type="Proteomes" id="UP000468638"/>
    </source>
</evidence>
<comment type="similarity">
    <text evidence="1">Belongs to the isochorismatase family.</text>
</comment>
<sequence>MNAALVIIDVQKAMFTMAPPVHNGKNLLQNISRLIEFANKKGLKIIFVQHNGPENSPLEKNTPGWHIHENISPRPKDIVIEKTTPDSFYDTALQSQLREHNIHKLYLTGIQTEACVDTTCRRGFSERYKITLVKDTHSTFDKPYISSQHIIDHHNEVLRWFAEIKTVDEILR</sequence>
<protein>
    <submittedName>
        <fullName evidence="4">Isochorismatase family protein</fullName>
    </submittedName>
</protein>
<dbReference type="OrthoDB" id="9785724at2"/>
<dbReference type="InterPro" id="IPR050272">
    <property type="entry name" value="Isochorismatase-like_hydrls"/>
</dbReference>
<dbReference type="CDD" id="cd01014">
    <property type="entry name" value="nicotinamidase_related"/>
    <property type="match status" value="1"/>
</dbReference>
<dbReference type="Proteomes" id="UP000468638">
    <property type="component" value="Unassembled WGS sequence"/>
</dbReference>
<dbReference type="SUPFAM" id="SSF52499">
    <property type="entry name" value="Isochorismatase-like hydrolases"/>
    <property type="match status" value="1"/>
</dbReference>
<dbReference type="Pfam" id="PF00857">
    <property type="entry name" value="Isochorismatase"/>
    <property type="match status" value="1"/>
</dbReference>
<dbReference type="PANTHER" id="PTHR43540">
    <property type="entry name" value="PEROXYUREIDOACRYLATE/UREIDOACRYLATE AMIDOHYDROLASE-RELATED"/>
    <property type="match status" value="1"/>
</dbReference>
<evidence type="ECO:0000256" key="2">
    <source>
        <dbReference type="ARBA" id="ARBA00022801"/>
    </source>
</evidence>
<dbReference type="InterPro" id="IPR000868">
    <property type="entry name" value="Isochorismatase-like_dom"/>
</dbReference>
<evidence type="ECO:0000256" key="1">
    <source>
        <dbReference type="ARBA" id="ARBA00006336"/>
    </source>
</evidence>